<dbReference type="GO" id="GO:0015385">
    <property type="term" value="F:sodium:proton antiporter activity"/>
    <property type="evidence" value="ECO:0007669"/>
    <property type="project" value="TreeGrafter"/>
</dbReference>
<keyword evidence="3" id="KW-1185">Reference proteome</keyword>
<dbReference type="NCBIfam" id="TIGR01300">
    <property type="entry name" value="CPA3_mnhG_phaG"/>
    <property type="match status" value="1"/>
</dbReference>
<dbReference type="RefSeq" id="WP_076649477.1">
    <property type="nucleotide sequence ID" value="NZ_FTPS01000001.1"/>
</dbReference>
<gene>
    <name evidence="2" type="ORF">SAMN05421849_1733</name>
</gene>
<dbReference type="PANTHER" id="PTHR34703:SF1">
    <property type="entry name" value="ANTIPORTER SUBUNIT MNHG2-RELATED"/>
    <property type="match status" value="1"/>
</dbReference>
<organism evidence="2 3">
    <name type="scientific">Pontibaca methylaminivorans</name>
    <dbReference type="NCBI Taxonomy" id="515897"/>
    <lineage>
        <taxon>Bacteria</taxon>
        <taxon>Pseudomonadati</taxon>
        <taxon>Pseudomonadota</taxon>
        <taxon>Alphaproteobacteria</taxon>
        <taxon>Rhodobacterales</taxon>
        <taxon>Roseobacteraceae</taxon>
        <taxon>Pontibaca</taxon>
    </lineage>
</organism>
<keyword evidence="1" id="KW-0812">Transmembrane</keyword>
<dbReference type="InterPro" id="IPR005133">
    <property type="entry name" value="PhaG_MnhG_YufB"/>
</dbReference>
<accession>A0A1R3WWV4</accession>
<dbReference type="Proteomes" id="UP000192455">
    <property type="component" value="Unassembled WGS sequence"/>
</dbReference>
<keyword evidence="1" id="KW-1133">Transmembrane helix</keyword>
<name>A0A1R3WWV4_9RHOB</name>
<dbReference type="NCBIfam" id="NF009316">
    <property type="entry name" value="PRK12674.1-5"/>
    <property type="match status" value="1"/>
</dbReference>
<reference evidence="2 3" key="1">
    <citation type="submission" date="2017-01" db="EMBL/GenBank/DDBJ databases">
        <authorList>
            <person name="Mah S.A."/>
            <person name="Swanson W.J."/>
            <person name="Moy G.W."/>
            <person name="Vacquier V.D."/>
        </authorList>
    </citation>
    <scope>NUCLEOTIDE SEQUENCE [LARGE SCALE GENOMIC DNA]</scope>
    <source>
        <strain evidence="2 3">DSM 21219</strain>
    </source>
</reference>
<proteinExistence type="predicted"/>
<feature type="transmembrane region" description="Helical" evidence="1">
    <location>
        <begin position="68"/>
        <end position="89"/>
    </location>
</feature>
<dbReference type="Pfam" id="PF03334">
    <property type="entry name" value="PhaG_MnhG_YufB"/>
    <property type="match status" value="1"/>
</dbReference>
<feature type="transmembrane region" description="Helical" evidence="1">
    <location>
        <begin position="40"/>
        <end position="62"/>
    </location>
</feature>
<protein>
    <submittedName>
        <fullName evidence="2">Multisubunit potassium/proton antiporter, PhaG subunit</fullName>
    </submittedName>
</protein>
<dbReference type="STRING" id="515897.SAMN05421849_1733"/>
<feature type="transmembrane region" description="Helical" evidence="1">
    <location>
        <begin position="6"/>
        <end position="28"/>
    </location>
</feature>
<dbReference type="AlphaFoldDB" id="A0A1R3WWV4"/>
<evidence type="ECO:0000313" key="2">
    <source>
        <dbReference type="EMBL" id="SIT82585.1"/>
    </source>
</evidence>
<dbReference type="EMBL" id="FTPS01000001">
    <property type="protein sequence ID" value="SIT82585.1"/>
    <property type="molecule type" value="Genomic_DNA"/>
</dbReference>
<dbReference type="OrthoDB" id="4427992at2"/>
<evidence type="ECO:0000256" key="1">
    <source>
        <dbReference type="SAM" id="Phobius"/>
    </source>
</evidence>
<sequence>MSLIFEIVIAFLLVIGGIFGFAGSFGLIKFRDPMSRLHTPTLATTLGVGGVLLGSMLHAWVFQGRFSLHEILIIMFLLIAPPLSAHFIAKLHIHLNERRESLPPPDVGGDVTDWAVLDPEAGATGKEPGL</sequence>
<evidence type="ECO:0000313" key="3">
    <source>
        <dbReference type="Proteomes" id="UP000192455"/>
    </source>
</evidence>
<dbReference type="PANTHER" id="PTHR34703">
    <property type="entry name" value="ANTIPORTER SUBUNIT MNHG2-RELATED"/>
    <property type="match status" value="1"/>
</dbReference>
<keyword evidence="1" id="KW-0472">Membrane</keyword>